<dbReference type="Pfam" id="PF08447">
    <property type="entry name" value="PAS_3"/>
    <property type="match status" value="1"/>
</dbReference>
<dbReference type="Gene3D" id="3.30.70.270">
    <property type="match status" value="1"/>
</dbReference>
<evidence type="ECO:0000259" key="4">
    <source>
        <dbReference type="PROSITE" id="PS50887"/>
    </source>
</evidence>
<dbReference type="Gene3D" id="3.20.20.450">
    <property type="entry name" value="EAL domain"/>
    <property type="match status" value="1"/>
</dbReference>
<dbReference type="InterPro" id="IPR029787">
    <property type="entry name" value="Nucleotide_cyclase"/>
</dbReference>
<dbReference type="NCBIfam" id="TIGR00254">
    <property type="entry name" value="GGDEF"/>
    <property type="match status" value="1"/>
</dbReference>
<dbReference type="Pfam" id="PF13426">
    <property type="entry name" value="PAS_9"/>
    <property type="match status" value="1"/>
</dbReference>
<gene>
    <name evidence="5" type="ORF">RY831_31815</name>
</gene>
<dbReference type="NCBIfam" id="TIGR00229">
    <property type="entry name" value="sensory_box"/>
    <property type="match status" value="2"/>
</dbReference>
<dbReference type="InterPro" id="IPR000160">
    <property type="entry name" value="GGDEF_dom"/>
</dbReference>
<sequence length="818" mass="91322">MSNQPKPGSTFPTGLRLLADIADCIVWETSPTGRCIHLDPQSASYVIPSRLHLVCWSRFIHPEDRSLVRRTMQTAWQNTVPFSMEHRVVRSDGSIRWMLCTASPKQNCDGSLAGFIGTLVDVTLQHDSRARLLQSQAEHRLLTENAGDMISYMDAEGCFIYVSPSHTEYFGYAPHEMIGLPVSSFLHPQDLLDARASAPAQAGGLINIRAQRKDGTWFWISANTRSVIDPVSGKKKGSVAVARDITDQIAAQKEQRRREERFRSLTKLSSDWYWEINADGRYSFISEGIFHRLGLPQNHIIGRDMTETAHDLSQPGVVAFLDKFATREAFKDLIVSVCVPTFPGVVRHTRMCGEPFYEDGVFQGFRGATLDITRELRIAGELQRLAKSDVLTGLANRTAFNERLAARITDRRGETIQAVFFIDLDRFKEVNDSLGHKFGDALLQEVARRLRACLRPDDVLARMGGDEFVLLAECRKGAVSATRIADKLLSVISAPVLVEQKELQVGASIGISMYPPDGTTPELLMSNADSALYRAKAQGRSQFCFFTGEMREKANRRLILQQDMRYAADKGELCLHYQPRVDLSTMEVVGVEALLRWQHAELGAISPLEFIPLAEETGLINDLCSWVLTQATDQAQQWRIACGRELVMSVNLSRRQLQDRRIIKVVQDALSASLLPGRLLELEVTESALMKDAELASQVMSDLKSTGTRLAIDDFGTGYSALSSLREFPLDCLKLDRSFLQEGSGKRVDPRVFLQSVIDLAHALQLRVVAEGVETAEHLALLHETRCDEIQGYVISKPIPAADFYERFLKPHSAQSAA</sequence>
<evidence type="ECO:0000259" key="1">
    <source>
        <dbReference type="PROSITE" id="PS50112"/>
    </source>
</evidence>
<feature type="domain" description="PAS" evidence="1">
    <location>
        <begin position="135"/>
        <end position="190"/>
    </location>
</feature>
<proteinExistence type="predicted"/>
<dbReference type="Pfam" id="PF00563">
    <property type="entry name" value="EAL"/>
    <property type="match status" value="1"/>
</dbReference>
<dbReference type="InterPro" id="IPR013655">
    <property type="entry name" value="PAS_fold_3"/>
</dbReference>
<feature type="domain" description="PAS" evidence="1">
    <location>
        <begin position="258"/>
        <end position="328"/>
    </location>
</feature>
<dbReference type="SUPFAM" id="SSF55785">
    <property type="entry name" value="PYP-like sensor domain (PAS domain)"/>
    <property type="match status" value="3"/>
</dbReference>
<dbReference type="PROSITE" id="PS50112">
    <property type="entry name" value="PAS"/>
    <property type="match status" value="2"/>
</dbReference>
<dbReference type="SMART" id="SM00091">
    <property type="entry name" value="PAS"/>
    <property type="match status" value="3"/>
</dbReference>
<dbReference type="CDD" id="cd01948">
    <property type="entry name" value="EAL"/>
    <property type="match status" value="1"/>
</dbReference>
<dbReference type="EMBL" id="JAWIIV010000070">
    <property type="protein sequence ID" value="MEC4723712.1"/>
    <property type="molecule type" value="Genomic_DNA"/>
</dbReference>
<dbReference type="Proteomes" id="UP001352263">
    <property type="component" value="Unassembled WGS sequence"/>
</dbReference>
<dbReference type="PROSITE" id="PS50887">
    <property type="entry name" value="GGDEF"/>
    <property type="match status" value="1"/>
</dbReference>
<dbReference type="RefSeq" id="WP_326510314.1">
    <property type="nucleotide sequence ID" value="NZ_JAWIIV010000070.1"/>
</dbReference>
<dbReference type="InterPro" id="IPR000700">
    <property type="entry name" value="PAS-assoc_C"/>
</dbReference>
<dbReference type="InterPro" id="IPR035965">
    <property type="entry name" value="PAS-like_dom_sf"/>
</dbReference>
<dbReference type="InterPro" id="IPR000014">
    <property type="entry name" value="PAS"/>
</dbReference>
<protein>
    <submittedName>
        <fullName evidence="5">EAL domain-containing protein</fullName>
    </submittedName>
</protein>
<evidence type="ECO:0000313" key="6">
    <source>
        <dbReference type="Proteomes" id="UP001352263"/>
    </source>
</evidence>
<dbReference type="PANTHER" id="PTHR44757:SF2">
    <property type="entry name" value="BIOFILM ARCHITECTURE MAINTENANCE PROTEIN MBAA"/>
    <property type="match status" value="1"/>
</dbReference>
<feature type="domain" description="PAC" evidence="2">
    <location>
        <begin position="82"/>
        <end position="134"/>
    </location>
</feature>
<evidence type="ECO:0000259" key="2">
    <source>
        <dbReference type="PROSITE" id="PS50113"/>
    </source>
</evidence>
<feature type="domain" description="PAC" evidence="2">
    <location>
        <begin position="204"/>
        <end position="257"/>
    </location>
</feature>
<dbReference type="CDD" id="cd00130">
    <property type="entry name" value="PAS"/>
    <property type="match status" value="2"/>
</dbReference>
<dbReference type="InterPro" id="IPR035919">
    <property type="entry name" value="EAL_sf"/>
</dbReference>
<name>A0ABU6JJ50_9BURK</name>
<dbReference type="CDD" id="cd01949">
    <property type="entry name" value="GGDEF"/>
    <property type="match status" value="1"/>
</dbReference>
<dbReference type="Gene3D" id="3.30.450.20">
    <property type="entry name" value="PAS domain"/>
    <property type="match status" value="3"/>
</dbReference>
<organism evidence="5 6">
    <name type="scientific">Noviherbaspirillum album</name>
    <dbReference type="NCBI Taxonomy" id="3080276"/>
    <lineage>
        <taxon>Bacteria</taxon>
        <taxon>Pseudomonadati</taxon>
        <taxon>Pseudomonadota</taxon>
        <taxon>Betaproteobacteria</taxon>
        <taxon>Burkholderiales</taxon>
        <taxon>Oxalobacteraceae</taxon>
        <taxon>Noviherbaspirillum</taxon>
    </lineage>
</organism>
<accession>A0ABU6JJ50</accession>
<dbReference type="PROSITE" id="PS50113">
    <property type="entry name" value="PAC"/>
    <property type="match status" value="2"/>
</dbReference>
<dbReference type="SUPFAM" id="SSF141868">
    <property type="entry name" value="EAL domain-like"/>
    <property type="match status" value="1"/>
</dbReference>
<feature type="domain" description="EAL" evidence="3">
    <location>
        <begin position="557"/>
        <end position="812"/>
    </location>
</feature>
<dbReference type="SMART" id="SM00086">
    <property type="entry name" value="PAC"/>
    <property type="match status" value="2"/>
</dbReference>
<dbReference type="InterPro" id="IPR001633">
    <property type="entry name" value="EAL_dom"/>
</dbReference>
<reference evidence="5 6" key="1">
    <citation type="submission" date="2023-10" db="EMBL/GenBank/DDBJ databases">
        <title>Noviherbaspirillum sp. CPCC 100848 genome assembly.</title>
        <authorList>
            <person name="Li X.Y."/>
            <person name="Fang X.M."/>
        </authorList>
    </citation>
    <scope>NUCLEOTIDE SEQUENCE [LARGE SCALE GENOMIC DNA]</scope>
    <source>
        <strain evidence="5 6">CPCC 100848</strain>
    </source>
</reference>
<dbReference type="SUPFAM" id="SSF55073">
    <property type="entry name" value="Nucleotide cyclase"/>
    <property type="match status" value="1"/>
</dbReference>
<dbReference type="PANTHER" id="PTHR44757">
    <property type="entry name" value="DIGUANYLATE CYCLASE DGCP"/>
    <property type="match status" value="1"/>
</dbReference>
<dbReference type="Pfam" id="PF00990">
    <property type="entry name" value="GGDEF"/>
    <property type="match status" value="1"/>
</dbReference>
<dbReference type="InterPro" id="IPR001610">
    <property type="entry name" value="PAC"/>
</dbReference>
<feature type="domain" description="GGDEF" evidence="4">
    <location>
        <begin position="415"/>
        <end position="548"/>
    </location>
</feature>
<comment type="caution">
    <text evidence="5">The sequence shown here is derived from an EMBL/GenBank/DDBJ whole genome shotgun (WGS) entry which is preliminary data.</text>
</comment>
<dbReference type="SMART" id="SM00052">
    <property type="entry name" value="EAL"/>
    <property type="match status" value="1"/>
</dbReference>
<keyword evidence="6" id="KW-1185">Reference proteome</keyword>
<evidence type="ECO:0000313" key="5">
    <source>
        <dbReference type="EMBL" id="MEC4723712.1"/>
    </source>
</evidence>
<evidence type="ECO:0000259" key="3">
    <source>
        <dbReference type="PROSITE" id="PS50883"/>
    </source>
</evidence>
<dbReference type="InterPro" id="IPR052155">
    <property type="entry name" value="Biofilm_reg_signaling"/>
</dbReference>
<dbReference type="SMART" id="SM00267">
    <property type="entry name" value="GGDEF"/>
    <property type="match status" value="1"/>
</dbReference>
<dbReference type="InterPro" id="IPR043128">
    <property type="entry name" value="Rev_trsase/Diguanyl_cyclase"/>
</dbReference>
<dbReference type="PROSITE" id="PS50883">
    <property type="entry name" value="EAL"/>
    <property type="match status" value="1"/>
</dbReference>